<evidence type="ECO:0000313" key="3">
    <source>
        <dbReference type="Proteomes" id="UP000502345"/>
    </source>
</evidence>
<dbReference type="RefSeq" id="WP_225320183.1">
    <property type="nucleotide sequence ID" value="NZ_CP050124.1"/>
</dbReference>
<reference evidence="2 3" key="1">
    <citation type="submission" date="2020-03" db="EMBL/GenBank/DDBJ databases">
        <title>Screen low temperature-resistant strains for efficient degradation of petroleum hydrocarbons under the low temperature.</title>
        <authorList>
            <person name="Wang Y."/>
            <person name="Chen J."/>
        </authorList>
    </citation>
    <scope>NUCLEOTIDE SEQUENCE [LARGE SCALE GENOMIC DNA]</scope>
    <source>
        <strain evidence="2 3">KB1</strain>
    </source>
</reference>
<gene>
    <name evidence="2" type="ORF">G9444_5999</name>
</gene>
<evidence type="ECO:0000313" key="2">
    <source>
        <dbReference type="EMBL" id="QIP43242.1"/>
    </source>
</evidence>
<feature type="domain" description="PucR C-terminal helix-turn-helix" evidence="1">
    <location>
        <begin position="298"/>
        <end position="352"/>
    </location>
</feature>
<dbReference type="InterPro" id="IPR042070">
    <property type="entry name" value="PucR_C-HTH_sf"/>
</dbReference>
<dbReference type="EMBL" id="CP050124">
    <property type="protein sequence ID" value="QIP43242.1"/>
    <property type="molecule type" value="Genomic_DNA"/>
</dbReference>
<name>A0A6G9D2B9_RHOER</name>
<dbReference type="AlphaFoldDB" id="A0A6G9D2B9"/>
<dbReference type="Pfam" id="PF13556">
    <property type="entry name" value="HTH_30"/>
    <property type="match status" value="1"/>
</dbReference>
<evidence type="ECO:0000259" key="1">
    <source>
        <dbReference type="Pfam" id="PF13556"/>
    </source>
</evidence>
<sequence>MQGLMYRLAELDADSAGLVRVIDYFDALVRHGSDTASLLRASAQLADCVVGIEIVERGRSKKNLRRCDPRGRWSPDPQLPPSMTRNIAVDDEVLGTVWIERPGASLPLDEMLVDRMALTAAIILQPRRLPTEAEHTRNLLFPMDELAVLTSCAGLGIAPQTPVRVMATKAVSDTADGTAHLVISPDCTPGKAVGIDADGEYLNLVTGSFAPTPELSEAALSSFIRAGISLTAPASEVSTILSTARFARAQASATTPIVNADNLGALNLLAPGPHIDHSRIPDLVRAEEIGDTKQGLELLETLRSYLQSGTLRAAADSMHLHHSSVAHRLAKLSQHVGFHVDAIENRARATAMMLVLDGG</sequence>
<organism evidence="2 3">
    <name type="scientific">Rhodococcus erythropolis</name>
    <name type="common">Arthrobacter picolinophilus</name>
    <dbReference type="NCBI Taxonomy" id="1833"/>
    <lineage>
        <taxon>Bacteria</taxon>
        <taxon>Bacillati</taxon>
        <taxon>Actinomycetota</taxon>
        <taxon>Actinomycetes</taxon>
        <taxon>Mycobacteriales</taxon>
        <taxon>Nocardiaceae</taxon>
        <taxon>Rhodococcus</taxon>
        <taxon>Rhodococcus erythropolis group</taxon>
    </lineage>
</organism>
<proteinExistence type="predicted"/>
<dbReference type="Proteomes" id="UP000502345">
    <property type="component" value="Chromosome"/>
</dbReference>
<dbReference type="InterPro" id="IPR025736">
    <property type="entry name" value="PucR_C-HTH_dom"/>
</dbReference>
<dbReference type="Gene3D" id="1.10.10.2840">
    <property type="entry name" value="PucR C-terminal helix-turn-helix domain"/>
    <property type="match status" value="1"/>
</dbReference>
<protein>
    <submittedName>
        <fullName evidence="2">CdaR family transcriptional regulator</fullName>
    </submittedName>
</protein>
<accession>A0A6G9D2B9</accession>